<keyword evidence="2" id="KW-1133">Transmembrane helix</keyword>
<dbReference type="Gene3D" id="3.40.630.30">
    <property type="match status" value="1"/>
</dbReference>
<dbReference type="InterPro" id="IPR016181">
    <property type="entry name" value="Acyl_CoA_acyltransferase"/>
</dbReference>
<feature type="transmembrane region" description="Helical" evidence="2">
    <location>
        <begin position="42"/>
        <end position="60"/>
    </location>
</feature>
<keyword evidence="2" id="KW-0812">Transmembrane</keyword>
<keyword evidence="1" id="KW-0808">Transferase</keyword>
<dbReference type="GO" id="GO:0008080">
    <property type="term" value="F:N-acetyltransferase activity"/>
    <property type="evidence" value="ECO:0007669"/>
    <property type="project" value="InterPro"/>
</dbReference>
<dbReference type="InterPro" id="IPR000182">
    <property type="entry name" value="GNAT_dom"/>
</dbReference>
<dbReference type="PANTHER" id="PTHR13947">
    <property type="entry name" value="GNAT FAMILY N-ACETYLTRANSFERASE"/>
    <property type="match status" value="1"/>
</dbReference>
<feature type="domain" description="N-acetyltransferase" evidence="3">
    <location>
        <begin position="86"/>
        <end position="251"/>
    </location>
</feature>
<comment type="caution">
    <text evidence="4">The sequence shown here is derived from an EMBL/GenBank/DDBJ whole genome shotgun (WGS) entry which is preliminary data.</text>
</comment>
<dbReference type="EMBL" id="JACSEA010000001">
    <property type="protein sequence ID" value="KAF7411383.1"/>
    <property type="molecule type" value="Genomic_DNA"/>
</dbReference>
<dbReference type="Pfam" id="PF00583">
    <property type="entry name" value="Acetyltransf_1"/>
    <property type="match status" value="1"/>
</dbReference>
<dbReference type="PANTHER" id="PTHR13947:SF37">
    <property type="entry name" value="LD18367P"/>
    <property type="match status" value="1"/>
</dbReference>
<dbReference type="AlphaFoldDB" id="A0A834KRD3"/>
<protein>
    <recommendedName>
        <fullName evidence="3">N-acetyltransferase domain-containing protein</fullName>
    </recommendedName>
</protein>
<organism evidence="4 5">
    <name type="scientific">Vespula vulgaris</name>
    <name type="common">Yellow jacket</name>
    <name type="synonym">Wasp</name>
    <dbReference type="NCBI Taxonomy" id="7454"/>
    <lineage>
        <taxon>Eukaryota</taxon>
        <taxon>Metazoa</taxon>
        <taxon>Ecdysozoa</taxon>
        <taxon>Arthropoda</taxon>
        <taxon>Hexapoda</taxon>
        <taxon>Insecta</taxon>
        <taxon>Pterygota</taxon>
        <taxon>Neoptera</taxon>
        <taxon>Endopterygota</taxon>
        <taxon>Hymenoptera</taxon>
        <taxon>Apocrita</taxon>
        <taxon>Aculeata</taxon>
        <taxon>Vespoidea</taxon>
        <taxon>Vespidae</taxon>
        <taxon>Vespinae</taxon>
        <taxon>Vespula</taxon>
    </lineage>
</organism>
<dbReference type="CDD" id="cd04301">
    <property type="entry name" value="NAT_SF"/>
    <property type="match status" value="1"/>
</dbReference>
<evidence type="ECO:0000256" key="2">
    <source>
        <dbReference type="SAM" id="Phobius"/>
    </source>
</evidence>
<reference evidence="4" key="1">
    <citation type="journal article" date="2020" name="G3 (Bethesda)">
        <title>High-Quality Assemblies for Three Invasive Social Wasps from the &lt;i&gt;Vespula&lt;/i&gt; Genus.</title>
        <authorList>
            <person name="Harrop T.W.R."/>
            <person name="Guhlin J."/>
            <person name="McLaughlin G.M."/>
            <person name="Permina E."/>
            <person name="Stockwell P."/>
            <person name="Gilligan J."/>
            <person name="Le Lec M.F."/>
            <person name="Gruber M.A.M."/>
            <person name="Quinn O."/>
            <person name="Lovegrove M."/>
            <person name="Duncan E.J."/>
            <person name="Remnant E.J."/>
            <person name="Van Eeckhoven J."/>
            <person name="Graham B."/>
            <person name="Knapp R.A."/>
            <person name="Langford K.W."/>
            <person name="Kronenberg Z."/>
            <person name="Press M.O."/>
            <person name="Eacker S.M."/>
            <person name="Wilson-Rankin E.E."/>
            <person name="Purcell J."/>
            <person name="Lester P.J."/>
            <person name="Dearden P.K."/>
        </authorList>
    </citation>
    <scope>NUCLEOTIDE SEQUENCE</scope>
    <source>
        <strain evidence="4">Marl-1</strain>
    </source>
</reference>
<name>A0A834KRD3_VESVU</name>
<dbReference type="InterPro" id="IPR050769">
    <property type="entry name" value="NAT_camello-type"/>
</dbReference>
<evidence type="ECO:0000256" key="1">
    <source>
        <dbReference type="ARBA" id="ARBA00022679"/>
    </source>
</evidence>
<evidence type="ECO:0000313" key="4">
    <source>
        <dbReference type="EMBL" id="KAF7411383.1"/>
    </source>
</evidence>
<accession>A0A834KRD3</accession>
<evidence type="ECO:0000313" key="5">
    <source>
        <dbReference type="Proteomes" id="UP000614350"/>
    </source>
</evidence>
<dbReference type="PROSITE" id="PS51186">
    <property type="entry name" value="GNAT"/>
    <property type="match status" value="1"/>
</dbReference>
<keyword evidence="2" id="KW-0472">Membrane</keyword>
<evidence type="ECO:0000259" key="3">
    <source>
        <dbReference type="PROSITE" id="PS51186"/>
    </source>
</evidence>
<gene>
    <name evidence="4" type="ORF">HZH66_000279</name>
</gene>
<proteinExistence type="predicted"/>
<feature type="transmembrane region" description="Helical" evidence="2">
    <location>
        <begin position="66"/>
        <end position="86"/>
    </location>
</feature>
<keyword evidence="5" id="KW-1185">Reference proteome</keyword>
<dbReference type="SUPFAM" id="SSF55729">
    <property type="entry name" value="Acyl-CoA N-acyltransferases (Nat)"/>
    <property type="match status" value="1"/>
</dbReference>
<sequence length="270" mass="32043">MTNFIVVRPYRRRDEPFCKTLLRNGIMENINRTFFGLILKDVTLNIAISVFSILFLLLGFPILSCIISILIKAFLIYIVTYINFWITAKKIEKEVSEIPRIYTSDNSSYFWIAEVYEDYLINRRQRDQKYIFMTEEKFKESNINVFRHVKKIIGTIALCKSTRLQDSGWIKRLTVHKNYRRKGIGTNLVNLALEFGSQQGYRRINVMISDHRKAARELFNKKDFEIYLYRKRSLHGTSVILLFVELTYRLKYNDNDAELLATDPFYTQAH</sequence>
<dbReference type="Proteomes" id="UP000614350">
    <property type="component" value="Unassembled WGS sequence"/>
</dbReference>